<dbReference type="SUPFAM" id="SSF52540">
    <property type="entry name" value="P-loop containing nucleoside triphosphate hydrolases"/>
    <property type="match status" value="1"/>
</dbReference>
<dbReference type="InterPro" id="IPR027417">
    <property type="entry name" value="P-loop_NTPase"/>
</dbReference>
<dbReference type="EMBL" id="PITJ01000320">
    <property type="protein sequence ID" value="TBU03282.1"/>
    <property type="molecule type" value="Genomic_DNA"/>
</dbReference>
<dbReference type="PANTHER" id="PTHR11361:SF148">
    <property type="entry name" value="DNA MISMATCH REPAIR PROTEIN MSH6"/>
    <property type="match status" value="1"/>
</dbReference>
<evidence type="ECO:0000313" key="7">
    <source>
        <dbReference type="EMBL" id="TBU03282.1"/>
    </source>
</evidence>
<gene>
    <name evidence="7" type="ORF">CWI37_0320p0010</name>
</gene>
<dbReference type="InterPro" id="IPR017261">
    <property type="entry name" value="DNA_mismatch_repair_MutS/MSH"/>
</dbReference>
<name>A0A4V6MVD2_9MICR</name>
<dbReference type="AlphaFoldDB" id="A0A4V6MVD2"/>
<evidence type="ECO:0000256" key="5">
    <source>
        <dbReference type="ARBA" id="ARBA00023125"/>
    </source>
</evidence>
<dbReference type="FunFam" id="3.40.1170.10:FF:000002">
    <property type="entry name" value="DNA mismatch repair protein"/>
    <property type="match status" value="1"/>
</dbReference>
<keyword evidence="5" id="KW-0238">DNA-binding</keyword>
<dbReference type="InterPro" id="IPR036187">
    <property type="entry name" value="DNA_mismatch_repair_MutS_sf"/>
</dbReference>
<dbReference type="InterPro" id="IPR007696">
    <property type="entry name" value="DNA_mismatch_repair_MutS_core"/>
</dbReference>
<evidence type="ECO:0000256" key="3">
    <source>
        <dbReference type="ARBA" id="ARBA00022763"/>
    </source>
</evidence>
<evidence type="ECO:0000256" key="1">
    <source>
        <dbReference type="ARBA" id="ARBA00006271"/>
    </source>
</evidence>
<reference evidence="7 8" key="1">
    <citation type="submission" date="2017-12" db="EMBL/GenBank/DDBJ databases">
        <authorList>
            <person name="Pombert J.-F."/>
            <person name="Haag K.L."/>
            <person name="Ebert D."/>
        </authorList>
    </citation>
    <scope>NUCLEOTIDE SEQUENCE [LARGE SCALE GENOMIC DNA]</scope>
    <source>
        <strain evidence="7">FI-OER-3-3</strain>
    </source>
</reference>
<dbReference type="Pfam" id="PF01624">
    <property type="entry name" value="MutS_I"/>
    <property type="match status" value="1"/>
</dbReference>
<dbReference type="SMART" id="SM00534">
    <property type="entry name" value="MUTSac"/>
    <property type="match status" value="1"/>
</dbReference>
<dbReference type="SUPFAM" id="SSF55271">
    <property type="entry name" value="DNA repair protein MutS, domain I"/>
    <property type="match status" value="1"/>
</dbReference>
<feature type="domain" description="DNA mismatch repair proteins mutS family" evidence="6">
    <location>
        <begin position="913"/>
        <end position="929"/>
    </location>
</feature>
<dbReference type="Pfam" id="PF05190">
    <property type="entry name" value="MutS_IV"/>
    <property type="match status" value="1"/>
</dbReference>
<dbReference type="PROSITE" id="PS00486">
    <property type="entry name" value="DNA_MISMATCH_REPAIR_2"/>
    <property type="match status" value="1"/>
</dbReference>
<feature type="non-terminal residue" evidence="7">
    <location>
        <position position="1177"/>
    </location>
</feature>
<dbReference type="GO" id="GO:0032301">
    <property type="term" value="C:MutSalpha complex"/>
    <property type="evidence" value="ECO:0007669"/>
    <property type="project" value="TreeGrafter"/>
</dbReference>
<dbReference type="InterPro" id="IPR000432">
    <property type="entry name" value="DNA_mismatch_repair_MutS_C"/>
</dbReference>
<dbReference type="Pfam" id="PF05192">
    <property type="entry name" value="MutS_III"/>
    <property type="match status" value="1"/>
</dbReference>
<accession>A0A4V6MVD2</accession>
<dbReference type="VEuPathDB" id="MicrosporidiaDB:CWI37_0320p0010"/>
<keyword evidence="4" id="KW-0067">ATP-binding</keyword>
<protein>
    <submittedName>
        <fullName evidence="7">DNA mismatch repair protein MutS</fullName>
    </submittedName>
</protein>
<dbReference type="GO" id="GO:0005524">
    <property type="term" value="F:ATP binding"/>
    <property type="evidence" value="ECO:0007669"/>
    <property type="project" value="UniProtKB-KW"/>
</dbReference>
<keyword evidence="2" id="KW-0547">Nucleotide-binding</keyword>
<dbReference type="GO" id="GO:0030983">
    <property type="term" value="F:mismatched DNA binding"/>
    <property type="evidence" value="ECO:0007669"/>
    <property type="project" value="InterPro"/>
</dbReference>
<dbReference type="Pfam" id="PF00488">
    <property type="entry name" value="MutS_V"/>
    <property type="match status" value="1"/>
</dbReference>
<sequence length="1177" mass="137203">MQNNKKQKSIFEYFSSPIKKIQTETNNVSFIVSENENNILDNEEEKNTKKGIKNLPLNKEKKEILNKNKKIELKSKIRTDEDSDTVSLDSFSSSIMIDSLKTSQDRNQKTVSLDSFSSSIMIDPLKTSQDRNQKTPISLKESSQIDPERFSFLVDLRDKNMIRKGEPGYDPSTLYIPEVYFKKFTPFEKQYWNIKKEYFDTIVCFKKGKFYELYENDAEIGAKYFDLKITDRVNMKMVGFPEKSFDHWASKFLEKGFKIARVDQKENMIGKNMREREAETSKESKKSQEKIIHRELKEIITQGTVYNPEHLKSCFSIYTAALKIDYESMDLENQDKIISVSLILYDASINSVFYATFNETEDFSNLKTIFAKYEIKEVITDVNLKLDEPVIIIKPIKGNSDIKNKFKFSNEREYGCFMYLSNYMEYLKRGDFSENVNIVKLNEKSGGFLVLDSITLKNLEILRNNYDMTVDKSLFSAVNYCATPGGIRMLRKWILNPLRNYEEILKRQNITIFLNLIDFDQIYMKMKSFVDMERIIGKLFCGNSFIGDLVKFLNNLKFCCEIVEDLKTKIIKFSEKYRKENPSFYNYFIKSTKEEIDAKAEESIDLLNISDNFSIEDSFNRDERGCLEFYNLLKSFPSVKEILEVFYKNYCIKNEEISPGELKNDEICDLIEEMNLLENQLDENLQLEKLKLRCADLCYKNIGKEIFQIEVPNSVKIPENYILISSSKNFKRFYTLELKNMVINYMELEERIFQSRGSLLKRAVDSIAKYSNVFYQATSIISHIDCYFSFSKFSKIFKDFNFPFLGSKLDFLNMKNPIYTNYISNDLCLQNERVMVLTGPNMGGKSTFLRSVCLNILLAHIGLKVACEKMEFVIFDRIFTRIGASDDLSKGKSTFMVELSETAKILNESTVNSFVIIDELGRGTSTIDGEKIATMVLKYLRNKNIHTLFSTHYHKMIENISLIKKSYMKAVVDSKDIVFTYKLCDGICYDSHGISVAKMAGVPDIIIEKALEYKKEWTEIPTPPAIILLEKVTKNKLDEAQLANLYNEIEKRKLHSKLYNARNNELVSVNDSSRWLKKGSVRPRDEAVFCYIQDRNVFWGAEGVCQHCNTSRKTVDHLATRCEKMLGHDYTRRHNEVVRCIHLLLLNKYKFKSSKRIRSHSVQEILDNEYAEIRVDT</sequence>
<dbReference type="SUPFAM" id="SSF48334">
    <property type="entry name" value="DNA repair protein MutS, domain III"/>
    <property type="match status" value="1"/>
</dbReference>
<dbReference type="Gene3D" id="1.10.1420.10">
    <property type="match status" value="2"/>
</dbReference>
<evidence type="ECO:0000256" key="2">
    <source>
        <dbReference type="ARBA" id="ARBA00022741"/>
    </source>
</evidence>
<dbReference type="InterPro" id="IPR007695">
    <property type="entry name" value="DNA_mismatch_repair_MutS-lik_N"/>
</dbReference>
<comment type="caution">
    <text evidence="7">The sequence shown here is derived from an EMBL/GenBank/DDBJ whole genome shotgun (WGS) entry which is preliminary data.</text>
</comment>
<comment type="similarity">
    <text evidence="1">Belongs to the DNA mismatch repair MutS family.</text>
</comment>
<organism evidence="7 8">
    <name type="scientific">Hamiltosporidium tvaerminnensis</name>
    <dbReference type="NCBI Taxonomy" id="1176355"/>
    <lineage>
        <taxon>Eukaryota</taxon>
        <taxon>Fungi</taxon>
        <taxon>Fungi incertae sedis</taxon>
        <taxon>Microsporidia</taxon>
        <taxon>Dubosqiidae</taxon>
        <taxon>Hamiltosporidium</taxon>
    </lineage>
</organism>
<dbReference type="GO" id="GO:0140664">
    <property type="term" value="F:ATP-dependent DNA damage sensor activity"/>
    <property type="evidence" value="ECO:0007669"/>
    <property type="project" value="InterPro"/>
</dbReference>
<evidence type="ECO:0000256" key="4">
    <source>
        <dbReference type="ARBA" id="ARBA00022840"/>
    </source>
</evidence>
<dbReference type="Proteomes" id="UP000292362">
    <property type="component" value="Unassembled WGS sequence"/>
</dbReference>
<dbReference type="PANTHER" id="PTHR11361">
    <property type="entry name" value="DNA MISMATCH REPAIR PROTEIN MUTS FAMILY MEMBER"/>
    <property type="match status" value="1"/>
</dbReference>
<dbReference type="InterPro" id="IPR007861">
    <property type="entry name" value="DNA_mismatch_repair_MutS_clamp"/>
</dbReference>
<dbReference type="Gene3D" id="3.40.1170.10">
    <property type="entry name" value="DNA repair protein MutS, domain I"/>
    <property type="match status" value="1"/>
</dbReference>
<dbReference type="InterPro" id="IPR016151">
    <property type="entry name" value="DNA_mismatch_repair_MutS_N"/>
</dbReference>
<proteinExistence type="inferred from homology"/>
<dbReference type="SMART" id="SM00533">
    <property type="entry name" value="MUTSd"/>
    <property type="match status" value="1"/>
</dbReference>
<evidence type="ECO:0000259" key="6">
    <source>
        <dbReference type="PROSITE" id="PS00486"/>
    </source>
</evidence>
<dbReference type="Gene3D" id="3.40.50.300">
    <property type="entry name" value="P-loop containing nucleotide triphosphate hydrolases"/>
    <property type="match status" value="1"/>
</dbReference>
<evidence type="ECO:0000313" key="8">
    <source>
        <dbReference type="Proteomes" id="UP000292362"/>
    </source>
</evidence>
<dbReference type="PIRSF" id="PIRSF037677">
    <property type="entry name" value="DNA_mis_repair_Msh6"/>
    <property type="match status" value="1"/>
</dbReference>
<dbReference type="InterPro" id="IPR045076">
    <property type="entry name" value="MutS"/>
</dbReference>
<keyword evidence="3" id="KW-0227">DNA damage</keyword>
<dbReference type="GO" id="GO:0006298">
    <property type="term" value="P:mismatch repair"/>
    <property type="evidence" value="ECO:0007669"/>
    <property type="project" value="InterPro"/>
</dbReference>